<dbReference type="EMBL" id="LR797130">
    <property type="protein sequence ID" value="CAB4188816.1"/>
    <property type="molecule type" value="Genomic_DNA"/>
</dbReference>
<dbReference type="GO" id="GO:0006310">
    <property type="term" value="P:DNA recombination"/>
    <property type="evidence" value="ECO:0007669"/>
    <property type="project" value="UniProtKB-KW"/>
</dbReference>
<evidence type="ECO:0000313" key="10">
    <source>
        <dbReference type="EMBL" id="CAB4150945.1"/>
    </source>
</evidence>
<feature type="domain" description="RecA-like C-terminal" evidence="7">
    <location>
        <begin position="257"/>
        <end position="281"/>
    </location>
</feature>
<evidence type="ECO:0000313" key="15">
    <source>
        <dbReference type="EMBL" id="CAB4191947.1"/>
    </source>
</evidence>
<evidence type="ECO:0000313" key="17">
    <source>
        <dbReference type="EMBL" id="CAB4220123.1"/>
    </source>
</evidence>
<evidence type="ECO:0000256" key="5">
    <source>
        <dbReference type="ARBA" id="ARBA00023172"/>
    </source>
</evidence>
<dbReference type="InterPro" id="IPR027417">
    <property type="entry name" value="P-loop_NTPase"/>
</dbReference>
<evidence type="ECO:0000256" key="3">
    <source>
        <dbReference type="ARBA" id="ARBA00022840"/>
    </source>
</evidence>
<dbReference type="PANTHER" id="PTHR45900">
    <property type="entry name" value="RECA"/>
    <property type="match status" value="1"/>
</dbReference>
<keyword evidence="3" id="KW-0067">ATP-binding</keyword>
<proteinExistence type="inferred from homology"/>
<evidence type="ECO:0000259" key="6">
    <source>
        <dbReference type="Pfam" id="PF00154"/>
    </source>
</evidence>
<evidence type="ECO:0000259" key="7">
    <source>
        <dbReference type="Pfam" id="PF21096"/>
    </source>
</evidence>
<evidence type="ECO:0000313" key="9">
    <source>
        <dbReference type="EMBL" id="CAB4146194.1"/>
    </source>
</evidence>
<keyword evidence="2" id="KW-0547">Nucleotide-binding</keyword>
<dbReference type="SUPFAM" id="SSF52540">
    <property type="entry name" value="P-loop containing nucleoside triphosphate hydrolases"/>
    <property type="match status" value="1"/>
</dbReference>
<evidence type="ECO:0000313" key="8">
    <source>
        <dbReference type="EMBL" id="CAB4135638.1"/>
    </source>
</evidence>
<dbReference type="EMBL" id="LR796461">
    <property type="protein sequence ID" value="CAB4146194.1"/>
    <property type="molecule type" value="Genomic_DNA"/>
</dbReference>
<dbReference type="EMBL" id="LR796917">
    <property type="protein sequence ID" value="CAB4173753.1"/>
    <property type="molecule type" value="Genomic_DNA"/>
</dbReference>
<evidence type="ECO:0000256" key="2">
    <source>
        <dbReference type="ARBA" id="ARBA00022741"/>
    </source>
</evidence>
<accession>A0A6J7XH39</accession>
<dbReference type="PRINTS" id="PR00142">
    <property type="entry name" value="RECA"/>
</dbReference>
<sequence>MLLVDKRKGDLMPIHDVIPTPSVGLNRALGGGLNTGATHLFWGTPSVGKTTMCFRIMAEAQKMGYRPIIVDSESSYSDVYAEKCGLDISDVVVIQSTIVEDIMKSLIGYLTDDKEKHIFLFDSLSNIVKEEFYDKPEGGKAMGLSARSQGYFLQKLVNYLHKERNIMLFVAHQTVDLSGMYAITKAKMGNVVHHNMHNIIKLFLSMSKGEMEREANNMITSQRAVWTIEKTKQLPTIGSTGYYYVLPQLGQIDARRELIDIAIEMNIIVRKGAWYTYEDSKWNGMGAIELTDKQLKQIQKQITE</sequence>
<dbReference type="EMBL" id="LR796305">
    <property type="protein sequence ID" value="CAB4135638.1"/>
    <property type="molecule type" value="Genomic_DNA"/>
</dbReference>
<dbReference type="GO" id="GO:0003697">
    <property type="term" value="F:single-stranded DNA binding"/>
    <property type="evidence" value="ECO:0007669"/>
    <property type="project" value="InterPro"/>
</dbReference>
<evidence type="ECO:0000313" key="16">
    <source>
        <dbReference type="EMBL" id="CAB4216151.1"/>
    </source>
</evidence>
<dbReference type="InterPro" id="IPR023400">
    <property type="entry name" value="RecA_C_sf"/>
</dbReference>
<feature type="domain" description="RecA-like N-terminal" evidence="6">
    <location>
        <begin position="16"/>
        <end position="187"/>
    </location>
</feature>
<dbReference type="PANTHER" id="PTHR45900:SF1">
    <property type="entry name" value="MITOCHONDRIAL DNA REPAIR PROTEIN RECA HOMOLOG-RELATED"/>
    <property type="match status" value="1"/>
</dbReference>
<organism evidence="18">
    <name type="scientific">uncultured Caudovirales phage</name>
    <dbReference type="NCBI Taxonomy" id="2100421"/>
    <lineage>
        <taxon>Viruses</taxon>
        <taxon>Duplodnaviria</taxon>
        <taxon>Heunggongvirae</taxon>
        <taxon>Uroviricota</taxon>
        <taxon>Caudoviricetes</taxon>
        <taxon>Peduoviridae</taxon>
        <taxon>Maltschvirus</taxon>
        <taxon>Maltschvirus maltsch</taxon>
    </lineage>
</organism>
<dbReference type="EMBL" id="LR796548">
    <property type="protein sequence ID" value="CAB4150945.1"/>
    <property type="molecule type" value="Genomic_DNA"/>
</dbReference>
<evidence type="ECO:0000313" key="12">
    <source>
        <dbReference type="EMBL" id="CAB4173753.1"/>
    </source>
</evidence>
<dbReference type="InterPro" id="IPR049428">
    <property type="entry name" value="RecA-like_N"/>
</dbReference>
<reference evidence="18" key="1">
    <citation type="submission" date="2020-05" db="EMBL/GenBank/DDBJ databases">
        <authorList>
            <person name="Chiriac C."/>
            <person name="Salcher M."/>
            <person name="Ghai R."/>
            <person name="Kavagutti S V."/>
        </authorList>
    </citation>
    <scope>NUCLEOTIDE SEQUENCE</scope>
</reference>
<evidence type="ECO:0000313" key="18">
    <source>
        <dbReference type="EMBL" id="CAB5230733.1"/>
    </source>
</evidence>
<dbReference type="Pfam" id="PF21096">
    <property type="entry name" value="RecA_C"/>
    <property type="match status" value="1"/>
</dbReference>
<dbReference type="GO" id="GO:0006281">
    <property type="term" value="P:DNA repair"/>
    <property type="evidence" value="ECO:0007669"/>
    <property type="project" value="InterPro"/>
</dbReference>
<keyword evidence="5" id="KW-0233">DNA recombination</keyword>
<dbReference type="SUPFAM" id="SSF54752">
    <property type="entry name" value="RecA protein, C-terminal domain"/>
    <property type="match status" value="1"/>
</dbReference>
<keyword evidence="4" id="KW-0238">DNA-binding</keyword>
<evidence type="ECO:0000256" key="4">
    <source>
        <dbReference type="ARBA" id="ARBA00023125"/>
    </source>
</evidence>
<evidence type="ECO:0000313" key="11">
    <source>
        <dbReference type="EMBL" id="CAB4161225.1"/>
    </source>
</evidence>
<dbReference type="EMBL" id="LR796709">
    <property type="protein sequence ID" value="CAB4161225.1"/>
    <property type="molecule type" value="Genomic_DNA"/>
</dbReference>
<dbReference type="EMBL" id="LR796980">
    <property type="protein sequence ID" value="CAB4178964.1"/>
    <property type="molecule type" value="Genomic_DNA"/>
</dbReference>
<dbReference type="InterPro" id="IPR049261">
    <property type="entry name" value="RecA-like_C"/>
</dbReference>
<name>A0A6J7XH39_9CAUD</name>
<evidence type="ECO:0000313" key="14">
    <source>
        <dbReference type="EMBL" id="CAB4188816.1"/>
    </source>
</evidence>
<evidence type="ECO:0000256" key="1">
    <source>
        <dbReference type="ARBA" id="ARBA00009391"/>
    </source>
</evidence>
<dbReference type="Gene3D" id="3.30.250.10">
    <property type="entry name" value="RecA protein, C-terminal domain"/>
    <property type="match status" value="1"/>
</dbReference>
<dbReference type="InterPro" id="IPR013765">
    <property type="entry name" value="DNA_recomb/repair_RecA"/>
</dbReference>
<dbReference type="EMBL" id="LR797492">
    <property type="protein sequence ID" value="CAB4220123.1"/>
    <property type="molecule type" value="Genomic_DNA"/>
</dbReference>
<dbReference type="GO" id="GO:0005524">
    <property type="term" value="F:ATP binding"/>
    <property type="evidence" value="ECO:0007669"/>
    <property type="project" value="UniProtKB-KW"/>
</dbReference>
<dbReference type="EMBL" id="LR798423">
    <property type="protein sequence ID" value="CAB5230733.1"/>
    <property type="molecule type" value="Genomic_DNA"/>
</dbReference>
<dbReference type="Gene3D" id="3.40.50.300">
    <property type="entry name" value="P-loop containing nucleotide triphosphate hydrolases"/>
    <property type="match status" value="1"/>
</dbReference>
<evidence type="ECO:0000313" key="13">
    <source>
        <dbReference type="EMBL" id="CAB4178964.1"/>
    </source>
</evidence>
<gene>
    <name evidence="13" type="ORF">UFOVP1031_17</name>
    <name evidence="14" type="ORF">UFOVP1172_118</name>
    <name evidence="15" type="ORF">UFOVP1240_23</name>
    <name evidence="16" type="ORF">UFOVP1486_80</name>
    <name evidence="18" type="ORF">UFOVP1578_89</name>
    <name evidence="17" type="ORF">UFOVP1630_81</name>
    <name evidence="8" type="ORF">UFOVP288_40</name>
    <name evidence="9" type="ORF">UFOVP483_156</name>
    <name evidence="10" type="ORF">UFOVP573_75</name>
    <name evidence="11" type="ORF">UFOVP769_40</name>
    <name evidence="12" type="ORF">UFOVP962_8</name>
</gene>
<protein>
    <submittedName>
        <fullName evidence="18">RecA RecA/RadA recombinase</fullName>
    </submittedName>
</protein>
<comment type="similarity">
    <text evidence="1">Belongs to the RecA family.</text>
</comment>
<dbReference type="EMBL" id="LR797180">
    <property type="protein sequence ID" value="CAB4191947.1"/>
    <property type="molecule type" value="Genomic_DNA"/>
</dbReference>
<dbReference type="Pfam" id="PF00154">
    <property type="entry name" value="RecA_N"/>
    <property type="match status" value="1"/>
</dbReference>
<dbReference type="EMBL" id="LR797434">
    <property type="protein sequence ID" value="CAB4216151.1"/>
    <property type="molecule type" value="Genomic_DNA"/>
</dbReference>